<comment type="caution">
    <text evidence="1">The sequence shown here is derived from an EMBL/GenBank/DDBJ whole genome shotgun (WGS) entry which is preliminary data.</text>
</comment>
<accession>A0ABD3Y3U8</accession>
<dbReference type="InterPro" id="IPR027417">
    <property type="entry name" value="P-loop_NTPase"/>
</dbReference>
<dbReference type="RefSeq" id="WP_033032029.1">
    <property type="nucleotide sequence ID" value="NZ_JJNZ01000095.1"/>
</dbReference>
<dbReference type="Proteomes" id="UP000027154">
    <property type="component" value="Unassembled WGS sequence"/>
</dbReference>
<organism evidence="1 2">
    <name type="scientific">Pseudoalteromonas fuliginea</name>
    <dbReference type="NCBI Taxonomy" id="1872678"/>
    <lineage>
        <taxon>Bacteria</taxon>
        <taxon>Pseudomonadati</taxon>
        <taxon>Pseudomonadota</taxon>
        <taxon>Gammaproteobacteria</taxon>
        <taxon>Alteromonadales</taxon>
        <taxon>Pseudoalteromonadaceae</taxon>
        <taxon>Pseudoalteromonas</taxon>
    </lineage>
</organism>
<gene>
    <name evidence="1" type="ORF">DC53_19870</name>
</gene>
<evidence type="ECO:0008006" key="3">
    <source>
        <dbReference type="Google" id="ProtNLM"/>
    </source>
</evidence>
<evidence type="ECO:0000313" key="2">
    <source>
        <dbReference type="Proteomes" id="UP000027154"/>
    </source>
</evidence>
<dbReference type="EMBL" id="JJNZ01000095">
    <property type="protein sequence ID" value="KDC48451.1"/>
    <property type="molecule type" value="Genomic_DNA"/>
</dbReference>
<name>A0ABD3Y3U8_9GAMM</name>
<evidence type="ECO:0000313" key="1">
    <source>
        <dbReference type="EMBL" id="KDC48451.1"/>
    </source>
</evidence>
<sequence>MNTGRTHLWDRRVRRLNVKNPNKFDNSTCFFSDFTQNKHIVLLGSPGSGKSHLFEHLAQLNNHLVIKVTSFLNKPASLLGNKIFLDGLDESRAGADGVVLSQIVQKLFQLEPEQFVLSCRESDWYGNVDLDILNDYFEEDVVILRLEPLDHFEQVSILNGLNIEINTQEFFRKSKVYGLSGLLENPQTLIMLAESVAVDGWPKTKKELFESTVTLLLREHNQKVSKKELGRFVPLELEDTAGAIFACRLLSDVEGFSVDESNDNLVLPIRSLTELDTMGIEKTVAILSRRICAKSDTEGVFDYCHRTIAEFVAAKWISKQVDKGLPIGRILSIVGLNGFPTSELRGLFAWLVVFQPNIAAQLIAKDPYGVLTYGDPTSLSDSNKLILLDALAEHSEHNPWFRNTYWDEPNIGGLISDRLVPKLKSILLNEQSSFQLRALIFDALEQSKPIPSLLDTYKQVLINTDFSIRDKESAVVLLSKSGEPSYQFVQTIYKGLLTQNDKVSLRIKTKLISNFFGSVFTWKDITKLLNSLIAYNGKTAIGEFWDLVDLASEKESILLLNNFPNQDNDNTYSTEHREIDSELQYLHNSWLNQALNSEISFTGKELLNWLMRSSSLRGGFSSQWAKENTAKLRERTHELREAFRCILLDEATDRSLMSRINRFRNDFPRILSNSEQLSEALNILNDCTTTLVEEIYRCAFQLCFIDPKNNIENFNYLVDFPNNSNLQAIADQELSCEVEDWRYEDIANSLKFKANSKKSQMHNLNQFEREKTLIESGEHLDHLGWLAYLYYGHYSNIPECRLDEPLVILSTYFNV</sequence>
<reference evidence="1 2" key="1">
    <citation type="submission" date="2014-04" db="EMBL/GenBank/DDBJ databases">
        <title>Pseudoalteromonas galatheae sp. nov., isolated from a deep-sea polychaete near Canal Concepcion, Chile.</title>
        <authorList>
            <person name="Machado H.R."/>
            <person name="Gram L."/>
            <person name="Vynne N.G."/>
        </authorList>
    </citation>
    <scope>NUCLEOTIDE SEQUENCE [LARGE SCALE GENOMIC DNA]</scope>
    <source>
        <strain evidence="1 2">KMM216</strain>
    </source>
</reference>
<proteinExistence type="predicted"/>
<protein>
    <recommendedName>
        <fullName evidence="3">ATP-binding protein</fullName>
    </recommendedName>
</protein>
<dbReference type="AlphaFoldDB" id="A0ABD3Y3U8"/>
<dbReference type="SUPFAM" id="SSF52540">
    <property type="entry name" value="P-loop containing nucleoside triphosphate hydrolases"/>
    <property type="match status" value="1"/>
</dbReference>